<evidence type="ECO:0000256" key="2">
    <source>
        <dbReference type="SAM" id="Phobius"/>
    </source>
</evidence>
<evidence type="ECO:0000313" key="4">
    <source>
        <dbReference type="Proteomes" id="UP000283569"/>
    </source>
</evidence>
<comment type="caution">
    <text evidence="3">The sequence shown here is derived from an EMBL/GenBank/DDBJ whole genome shotgun (WGS) entry which is preliminary data.</text>
</comment>
<dbReference type="AlphaFoldDB" id="A0A420T573"/>
<feature type="compositionally biased region" description="Polar residues" evidence="1">
    <location>
        <begin position="484"/>
        <end position="495"/>
    </location>
</feature>
<protein>
    <submittedName>
        <fullName evidence="3">Uncharacterized protein</fullName>
    </submittedName>
</protein>
<dbReference type="Proteomes" id="UP000283569">
    <property type="component" value="Unassembled WGS sequence"/>
</dbReference>
<proteinExistence type="predicted"/>
<feature type="transmembrane region" description="Helical" evidence="2">
    <location>
        <begin position="676"/>
        <end position="696"/>
    </location>
</feature>
<keyword evidence="2" id="KW-0812">Transmembrane</keyword>
<keyword evidence="2" id="KW-1133">Transmembrane helix</keyword>
<organism evidence="3 4">
    <name type="scientific">Gibberella intermedia</name>
    <name type="common">Bulb rot disease fungus</name>
    <name type="synonym">Fusarium proliferatum</name>
    <dbReference type="NCBI Taxonomy" id="948311"/>
    <lineage>
        <taxon>Eukaryota</taxon>
        <taxon>Fungi</taxon>
        <taxon>Dikarya</taxon>
        <taxon>Ascomycota</taxon>
        <taxon>Pezizomycotina</taxon>
        <taxon>Sordariomycetes</taxon>
        <taxon>Hypocreomycetidae</taxon>
        <taxon>Hypocreales</taxon>
        <taxon>Nectriaceae</taxon>
        <taxon>Fusarium</taxon>
        <taxon>Fusarium fujikuroi species complex</taxon>
    </lineage>
</organism>
<accession>A0A420T573</accession>
<feature type="region of interest" description="Disordered" evidence="1">
    <location>
        <begin position="75"/>
        <end position="98"/>
    </location>
</feature>
<feature type="region of interest" description="Disordered" evidence="1">
    <location>
        <begin position="269"/>
        <end position="297"/>
    </location>
</feature>
<keyword evidence="2" id="KW-0472">Membrane</keyword>
<reference evidence="3 4" key="1">
    <citation type="journal article" date="2018" name="Sci. Rep.">
        <title>Characterisation of pathogen-specific regions and novel effector candidates in Fusarium oxysporum f. sp. cepae.</title>
        <authorList>
            <person name="Armitage A.D."/>
            <person name="Taylor A."/>
            <person name="Sobczyk M.K."/>
            <person name="Baxter L."/>
            <person name="Greenfield B.P."/>
            <person name="Bates H.J."/>
            <person name="Wilson F."/>
            <person name="Jackson A.C."/>
            <person name="Ott S."/>
            <person name="Harrison R.J."/>
            <person name="Clarkson J.P."/>
        </authorList>
    </citation>
    <scope>NUCLEOTIDE SEQUENCE [LARGE SCALE GENOMIC DNA]</scope>
    <source>
        <strain evidence="3 4">Fp_A8</strain>
    </source>
</reference>
<evidence type="ECO:0000313" key="3">
    <source>
        <dbReference type="EMBL" id="RKL36594.1"/>
    </source>
</evidence>
<feature type="region of interest" description="Disordered" evidence="1">
    <location>
        <begin position="438"/>
        <end position="515"/>
    </location>
</feature>
<name>A0A420T573_GIBIN</name>
<feature type="compositionally biased region" description="Low complexity" evidence="1">
    <location>
        <begin position="474"/>
        <end position="483"/>
    </location>
</feature>
<sequence>MTNEKERLRAVEIKSLMRSITTTAHQDYSSTYEAQVERIRQSQLQKSSSIITTSSGHGDISDTSSIRLWSEPEHTVGDTSLSTAPNARDLGSGQGDHERVPRTIQVYEYESQPLHGDVELEEQEEIQSLVSPDDDIGSLQSVATPLRAYQVASKLLVERFLEDDHLFALYQQAVKRLDRTRFINNHTTLMKQYFLDLRATVRSRAEEISVDFLRSRRERIRISSVIYDLVLEQGEQVRGIVKMEIKDDQESILLVDRFLAAQEIYDHEHATHSDSDPESASYDLPPQQKQTSQGEASKLESVATFMTVGSAFDSYKYNLDEFLHPKKLESKDRKAIGQSMASSEDRRPTPVVSRDASTIGLVDSSIIKPETSPAAVQTSYPFAKKLARGFTWLMKITRPRVKEGYRRLEWTCDCGSQLYADFIVLDEERFKQFAELLQSPPPKGSQEVIADVQSSQGSSSREQGSPIANRDSHNSNSQLKSSSTAGPSGTNTSSKAMPPPGPGRGQGARPGESPASKSKYLALCVQTGPIYTTLEEVDTSSFKSDAALLEEMKSVYTRIRGVRSKHNSLFIPIGLEFVKFTLWNQKHGYISICDRPDSVPPKTQLEYDYDPKPLDFLPPMPAQVFLHYLEHGEEGWNKLRYLWLPKLPVRREKRVIEGHEASYGWGIHIIEGPNRWAITALLLTTVFGSALAALLWSAVHNDIQGGTGLGQLIIALSSAILTASLFRLGYL</sequence>
<feature type="compositionally biased region" description="Low complexity" evidence="1">
    <location>
        <begin position="453"/>
        <end position="465"/>
    </location>
</feature>
<dbReference type="EMBL" id="MRDB01000028">
    <property type="protein sequence ID" value="RKL36594.1"/>
    <property type="molecule type" value="Genomic_DNA"/>
</dbReference>
<evidence type="ECO:0000256" key="1">
    <source>
        <dbReference type="SAM" id="MobiDB-lite"/>
    </source>
</evidence>
<feature type="transmembrane region" description="Helical" evidence="2">
    <location>
        <begin position="708"/>
        <end position="730"/>
    </location>
</feature>
<gene>
    <name evidence="3" type="ORF">BFJ72_g8143</name>
</gene>